<name>A0ABM7FPZ6_9ACTN</name>
<dbReference type="EMBL" id="AP018448">
    <property type="protein sequence ID" value="BBC38354.1"/>
    <property type="molecule type" value="Genomic_DNA"/>
</dbReference>
<reference evidence="1 2" key="2">
    <citation type="journal article" date="2023" name="ChemBioChem">
        <title>Acyltransferase Domain Exchange between Two Independent Type I Polyketide Synthases in the Same Producer Strain of Macrolide Antibiotics.</title>
        <authorList>
            <person name="Kudo F."/>
            <person name="Kishikawa K."/>
            <person name="Tsuboi K."/>
            <person name="Kido T."/>
            <person name="Usui T."/>
            <person name="Hashimoto J."/>
            <person name="Shin-Ya K."/>
            <person name="Miyanaga A."/>
            <person name="Eguchi T."/>
        </authorList>
    </citation>
    <scope>NUCLEOTIDE SEQUENCE [LARGE SCALE GENOMIC DNA]</scope>
    <source>
        <strain evidence="1 2">A-8890</strain>
    </source>
</reference>
<evidence type="ECO:0000313" key="2">
    <source>
        <dbReference type="Proteomes" id="UP001321542"/>
    </source>
</evidence>
<accession>A0ABM7FPZ6</accession>
<dbReference type="Proteomes" id="UP001321542">
    <property type="component" value="Chromosome"/>
</dbReference>
<gene>
    <name evidence="1" type="ORF">SGFS_096480</name>
</gene>
<reference evidence="1 2" key="1">
    <citation type="journal article" date="2010" name="ChemBioChem">
        <title>Cloning and characterization of the biosynthetic gene cluster of 16-membered macrolide antibiotic FD-891: involvement of a dual functional cytochrome P450 monooxygenase catalyzing epoxidation and hydroxylation.</title>
        <authorList>
            <person name="Kudo F."/>
            <person name="Motegi A."/>
            <person name="Mizoue K."/>
            <person name="Eguchi T."/>
        </authorList>
    </citation>
    <scope>NUCLEOTIDE SEQUENCE [LARGE SCALE GENOMIC DNA]</scope>
    <source>
        <strain evidence="1 2">A-8890</strain>
    </source>
</reference>
<proteinExistence type="predicted"/>
<dbReference type="Gene3D" id="3.10.129.10">
    <property type="entry name" value="Hotdog Thioesterase"/>
    <property type="match status" value="1"/>
</dbReference>
<evidence type="ECO:0000313" key="1">
    <source>
        <dbReference type="EMBL" id="BBC38354.1"/>
    </source>
</evidence>
<keyword evidence="2" id="KW-1185">Reference proteome</keyword>
<organism evidence="1 2">
    <name type="scientific">Streptomyces graminofaciens</name>
    <dbReference type="NCBI Taxonomy" id="68212"/>
    <lineage>
        <taxon>Bacteria</taxon>
        <taxon>Bacillati</taxon>
        <taxon>Actinomycetota</taxon>
        <taxon>Actinomycetes</taxon>
        <taxon>Kitasatosporales</taxon>
        <taxon>Streptomycetaceae</taxon>
        <taxon>Streptomyces</taxon>
    </lineage>
</organism>
<protein>
    <submittedName>
        <fullName evidence="1">Uncharacterized protein</fullName>
    </submittedName>
</protein>
<sequence length="161" mass="17348">MYGPLFAPADRYLRQPRMPAPLPLPLPLDRVTGIAAEPGSMGTSTRWTETGVRFDSGHLGPVGRMPAGIVVEAGQAHPPDRGERVYRLLGCEPTHHGSPPLPGEALQYEVPVDGHGGVRLFFPHDCCVGGGALRLSMRDGQACFLTDDVLARAHIRTPREP</sequence>